<reference evidence="2" key="1">
    <citation type="journal article" date="2019" name="Int. J. Syst. Evol. Microbiol.">
        <title>The Global Catalogue of Microorganisms (GCM) 10K type strain sequencing project: providing services to taxonomists for standard genome sequencing and annotation.</title>
        <authorList>
            <consortium name="The Broad Institute Genomics Platform"/>
            <consortium name="The Broad Institute Genome Sequencing Center for Infectious Disease"/>
            <person name="Wu L."/>
            <person name="Ma J."/>
        </authorList>
    </citation>
    <scope>NUCLEOTIDE SEQUENCE [LARGE SCALE GENOMIC DNA]</scope>
    <source>
        <strain evidence="2">CCUG 63830</strain>
    </source>
</reference>
<dbReference type="EMBL" id="JBHSWB010000002">
    <property type="protein sequence ID" value="MFC6662948.1"/>
    <property type="molecule type" value="Genomic_DNA"/>
</dbReference>
<dbReference type="Proteomes" id="UP001596317">
    <property type="component" value="Unassembled WGS sequence"/>
</dbReference>
<keyword evidence="2" id="KW-1185">Reference proteome</keyword>
<dbReference type="RefSeq" id="WP_224611769.1">
    <property type="nucleotide sequence ID" value="NZ_JAIQXV010000020.1"/>
</dbReference>
<protein>
    <recommendedName>
        <fullName evidence="3">DUF3024 domain-containing protein</fullName>
    </recommendedName>
</protein>
<proteinExistence type="predicted"/>
<evidence type="ECO:0008006" key="3">
    <source>
        <dbReference type="Google" id="ProtNLM"/>
    </source>
</evidence>
<evidence type="ECO:0000313" key="2">
    <source>
        <dbReference type="Proteomes" id="UP001596317"/>
    </source>
</evidence>
<name>A0ABW1ZQY3_9DEIO</name>
<sequence>MTLPALPEATRHSLRTDLRRVVQQHLTASRAVEVLGDPEAWTFHATGERTCTTLNWRTPEGWHVEVLVSFKQEGQAWSGPWGSAATFRQDGHQLDQENTNDLALVLENCAHQVHGTRERREGEDWRVWYGEADDE</sequence>
<evidence type="ECO:0000313" key="1">
    <source>
        <dbReference type="EMBL" id="MFC6662948.1"/>
    </source>
</evidence>
<gene>
    <name evidence="1" type="ORF">ACFP90_23170</name>
</gene>
<accession>A0ABW1ZQY3</accession>
<comment type="caution">
    <text evidence="1">The sequence shown here is derived from an EMBL/GenBank/DDBJ whole genome shotgun (WGS) entry which is preliminary data.</text>
</comment>
<organism evidence="1 2">
    <name type="scientific">Deinococcus multiflagellatus</name>
    <dbReference type="NCBI Taxonomy" id="1656887"/>
    <lineage>
        <taxon>Bacteria</taxon>
        <taxon>Thermotogati</taxon>
        <taxon>Deinococcota</taxon>
        <taxon>Deinococci</taxon>
        <taxon>Deinococcales</taxon>
        <taxon>Deinococcaceae</taxon>
        <taxon>Deinococcus</taxon>
    </lineage>
</organism>